<reference evidence="1" key="2">
    <citation type="submission" date="2015-07" db="EMBL/GenBank/DDBJ databases">
        <title>Plasmids, circular viruses and viroids from rat gut.</title>
        <authorList>
            <person name="Jorgensen T.J."/>
            <person name="Hansen M.A."/>
            <person name="Xu Z."/>
            <person name="Tabak M.A."/>
            <person name="Sorensen S.J."/>
            <person name="Hansen L.H."/>
        </authorList>
    </citation>
    <scope>NUCLEOTIDE SEQUENCE</scope>
    <source>
        <strain evidence="1">RGFK1551</strain>
    </source>
</reference>
<reference evidence="1" key="1">
    <citation type="submission" date="2015-06" db="EMBL/GenBank/DDBJ databases">
        <authorList>
            <person name="Joergensen T."/>
        </authorList>
    </citation>
    <scope>NUCLEOTIDE SEQUENCE</scope>
    <source>
        <strain evidence="1">RGFK1551</strain>
    </source>
</reference>
<accession>A0A0H5QNV8</accession>
<organism evidence="1">
    <name type="scientific">uncultured prokaryote</name>
    <dbReference type="NCBI Taxonomy" id="198431"/>
    <lineage>
        <taxon>unclassified sequences</taxon>
        <taxon>environmental samples</taxon>
    </lineage>
</organism>
<sequence length="186" mass="19608">MALLRNHTVWTGIAGTPFYSTLHWLTDSVSGPDEVNAAAAALWTGFAAYLPDTLDFQVEGTVEIIDPSLGVIIEQVSADNPTGSGAVGASGRTLESLGSQLQINLYTGQFVQGRQVRGKIYFPGILKSAVAADGRPNPDAVSSAQTAVAFARDAGLAVYSKTNFAAFPVINNVAARQIAKLRTRQL</sequence>
<dbReference type="EMBL" id="LN854082">
    <property type="protein sequence ID" value="CRY97437.1"/>
    <property type="molecule type" value="Genomic_DNA"/>
</dbReference>
<evidence type="ECO:0000313" key="1">
    <source>
        <dbReference type="EMBL" id="CRY97437.1"/>
    </source>
</evidence>
<name>A0A0H5QNV8_9ZZZZ</name>
<protein>
    <submittedName>
        <fullName evidence="1">Uncharacterized protein</fullName>
    </submittedName>
</protein>
<proteinExistence type="predicted"/>
<dbReference type="AlphaFoldDB" id="A0A0H5QNV8"/>